<keyword evidence="6 11" id="KW-0472">Membrane</keyword>
<evidence type="ECO:0000259" key="12">
    <source>
        <dbReference type="PROSITE" id="PS50262"/>
    </source>
</evidence>
<dbReference type="AlphaFoldDB" id="A0A3M6TYF2"/>
<proteinExistence type="inferred from homology"/>
<keyword evidence="9 10" id="KW-0807">Transducer</keyword>
<feature type="domain" description="G-protein coupled receptors family 1 profile" evidence="12">
    <location>
        <begin position="29"/>
        <end position="271"/>
    </location>
</feature>
<comment type="similarity">
    <text evidence="10">Belongs to the G-protein coupled receptor 1 family.</text>
</comment>
<keyword evidence="7 10" id="KW-0675">Receptor</keyword>
<evidence type="ECO:0000313" key="13">
    <source>
        <dbReference type="EMBL" id="RMX46309.1"/>
    </source>
</evidence>
<dbReference type="CDD" id="cd00637">
    <property type="entry name" value="7tm_classA_rhodopsin-like"/>
    <property type="match status" value="1"/>
</dbReference>
<evidence type="ECO:0000256" key="10">
    <source>
        <dbReference type="RuleBase" id="RU000688"/>
    </source>
</evidence>
<keyword evidence="5 10" id="KW-0297">G-protein coupled receptor</keyword>
<evidence type="ECO:0000256" key="7">
    <source>
        <dbReference type="ARBA" id="ARBA00023170"/>
    </source>
</evidence>
<feature type="transmembrane region" description="Helical" evidence="11">
    <location>
        <begin position="12"/>
        <end position="37"/>
    </location>
</feature>
<evidence type="ECO:0000256" key="8">
    <source>
        <dbReference type="ARBA" id="ARBA00023180"/>
    </source>
</evidence>
<gene>
    <name evidence="13" type="ORF">pdam_00000567</name>
</gene>
<evidence type="ECO:0000256" key="4">
    <source>
        <dbReference type="ARBA" id="ARBA00022989"/>
    </source>
</evidence>
<dbReference type="Gene3D" id="1.20.1070.10">
    <property type="entry name" value="Rhodopsin 7-helix transmembrane proteins"/>
    <property type="match status" value="1"/>
</dbReference>
<dbReference type="Pfam" id="PF00001">
    <property type="entry name" value="7tm_1"/>
    <property type="match status" value="2"/>
</dbReference>
<evidence type="ECO:0000313" key="14">
    <source>
        <dbReference type="Proteomes" id="UP000275408"/>
    </source>
</evidence>
<dbReference type="SUPFAM" id="SSF81321">
    <property type="entry name" value="Family A G protein-coupled receptor-like"/>
    <property type="match status" value="1"/>
</dbReference>
<keyword evidence="8" id="KW-0325">Glycoprotein</keyword>
<comment type="subcellular location">
    <subcellularLocation>
        <location evidence="1">Cell membrane</location>
        <topology evidence="1">Multi-pass membrane protein</topology>
    </subcellularLocation>
</comment>
<dbReference type="PANTHER" id="PTHR24246">
    <property type="entry name" value="OLFACTORY RECEPTOR AND ADENOSINE RECEPTOR"/>
    <property type="match status" value="1"/>
</dbReference>
<feature type="transmembrane region" description="Helical" evidence="11">
    <location>
        <begin position="49"/>
        <end position="70"/>
    </location>
</feature>
<evidence type="ECO:0000256" key="6">
    <source>
        <dbReference type="ARBA" id="ARBA00023136"/>
    </source>
</evidence>
<evidence type="ECO:0000256" key="9">
    <source>
        <dbReference type="ARBA" id="ARBA00023224"/>
    </source>
</evidence>
<keyword evidence="3 10" id="KW-0812">Transmembrane</keyword>
<protein>
    <recommendedName>
        <fullName evidence="12">G-protein coupled receptors family 1 profile domain-containing protein</fullName>
    </recommendedName>
</protein>
<dbReference type="GO" id="GO:0005886">
    <property type="term" value="C:plasma membrane"/>
    <property type="evidence" value="ECO:0007669"/>
    <property type="project" value="UniProtKB-SubCell"/>
</dbReference>
<dbReference type="PANTHER" id="PTHR24246:SF27">
    <property type="entry name" value="ADENOSINE RECEPTOR, ISOFORM A"/>
    <property type="match status" value="1"/>
</dbReference>
<keyword evidence="4 11" id="KW-1133">Transmembrane helix</keyword>
<dbReference type="OrthoDB" id="10005568at2759"/>
<accession>A0A3M6TYF2</accession>
<dbReference type="PROSITE" id="PS00237">
    <property type="entry name" value="G_PROTEIN_RECEP_F1_1"/>
    <property type="match status" value="1"/>
</dbReference>
<evidence type="ECO:0000256" key="5">
    <source>
        <dbReference type="ARBA" id="ARBA00023040"/>
    </source>
</evidence>
<evidence type="ECO:0000256" key="3">
    <source>
        <dbReference type="ARBA" id="ARBA00022692"/>
    </source>
</evidence>
<comment type="caution">
    <text evidence="13">The sequence shown here is derived from an EMBL/GenBank/DDBJ whole genome shotgun (WGS) entry which is preliminary data.</text>
</comment>
<dbReference type="GO" id="GO:0004930">
    <property type="term" value="F:G protein-coupled receptor activity"/>
    <property type="evidence" value="ECO:0007669"/>
    <property type="project" value="UniProtKB-KW"/>
</dbReference>
<evidence type="ECO:0000256" key="2">
    <source>
        <dbReference type="ARBA" id="ARBA00022475"/>
    </source>
</evidence>
<reference evidence="13 14" key="1">
    <citation type="journal article" date="2018" name="Sci. Rep.">
        <title>Comparative analysis of the Pocillopora damicornis genome highlights role of immune system in coral evolution.</title>
        <authorList>
            <person name="Cunning R."/>
            <person name="Bay R.A."/>
            <person name="Gillette P."/>
            <person name="Baker A.C."/>
            <person name="Traylor-Knowles N."/>
        </authorList>
    </citation>
    <scope>NUCLEOTIDE SEQUENCE [LARGE SCALE GENOMIC DNA]</scope>
    <source>
        <strain evidence="13">RSMAS</strain>
        <tissue evidence="13">Whole animal</tissue>
    </source>
</reference>
<evidence type="ECO:0000256" key="1">
    <source>
        <dbReference type="ARBA" id="ARBA00004651"/>
    </source>
</evidence>
<dbReference type="Proteomes" id="UP000275408">
    <property type="component" value="Unassembled WGS sequence"/>
</dbReference>
<keyword evidence="14" id="KW-1185">Reference proteome</keyword>
<dbReference type="InterPro" id="IPR000276">
    <property type="entry name" value="GPCR_Rhodpsn"/>
</dbReference>
<keyword evidence="2" id="KW-1003">Cell membrane</keyword>
<evidence type="ECO:0000256" key="11">
    <source>
        <dbReference type="SAM" id="Phobius"/>
    </source>
</evidence>
<sequence>MTSTEDLYHSSMVTNCVLNASLSYTAIALNIITIYAMRKTSSLPRPLRTLLLSLAVSDLGVGIFVQPYYVVLLVIELKGADPVDKSMDNAMYAMAETFSIVSFLSVFVLSVDRFLAVHLHLRYQELVTQRRTVLAVISIWMLSVFLAVTGHFWLPLFLLDFFPVVLGFCFICTGLVYCRIYFAVQRHLREIQSLRVRRTEQNIGDMEHTARMRKTAISTFYVYLVFLVCYLPEYCTNMVVSHGELSDSLKTFRLYSWTLVCVNSSLNPVIYCWSMRHIRHTIINILRNTHPCRKIELRSKASMMKRRSHSLLLEIEDNHFGGINYPVVAIILNKKRTEKV</sequence>
<feature type="transmembrane region" description="Helical" evidence="11">
    <location>
        <begin position="90"/>
        <end position="111"/>
    </location>
</feature>
<feature type="transmembrane region" description="Helical" evidence="11">
    <location>
        <begin position="254"/>
        <end position="273"/>
    </location>
</feature>
<organism evidence="13 14">
    <name type="scientific">Pocillopora damicornis</name>
    <name type="common">Cauliflower coral</name>
    <name type="synonym">Millepora damicornis</name>
    <dbReference type="NCBI Taxonomy" id="46731"/>
    <lineage>
        <taxon>Eukaryota</taxon>
        <taxon>Metazoa</taxon>
        <taxon>Cnidaria</taxon>
        <taxon>Anthozoa</taxon>
        <taxon>Hexacorallia</taxon>
        <taxon>Scleractinia</taxon>
        <taxon>Astrocoeniina</taxon>
        <taxon>Pocilloporidae</taxon>
        <taxon>Pocillopora</taxon>
    </lineage>
</organism>
<dbReference type="PROSITE" id="PS50262">
    <property type="entry name" value="G_PROTEIN_RECEP_F1_2"/>
    <property type="match status" value="1"/>
</dbReference>
<feature type="transmembrane region" description="Helical" evidence="11">
    <location>
        <begin position="132"/>
        <end position="155"/>
    </location>
</feature>
<feature type="transmembrane region" description="Helical" evidence="11">
    <location>
        <begin position="161"/>
        <end position="182"/>
    </location>
</feature>
<name>A0A3M6TYF2_POCDA</name>
<dbReference type="PRINTS" id="PR00237">
    <property type="entry name" value="GPCRRHODOPSN"/>
</dbReference>
<dbReference type="InterPro" id="IPR017452">
    <property type="entry name" value="GPCR_Rhodpsn_7TM"/>
</dbReference>
<dbReference type="EMBL" id="RCHS01002704">
    <property type="protein sequence ID" value="RMX46309.1"/>
    <property type="molecule type" value="Genomic_DNA"/>
</dbReference>
<feature type="transmembrane region" description="Helical" evidence="11">
    <location>
        <begin position="216"/>
        <end position="234"/>
    </location>
</feature>
<dbReference type="STRING" id="46731.A0A3M6TYF2"/>